<dbReference type="AlphaFoldDB" id="A0AAD1MRC8"/>
<evidence type="ECO:0000259" key="1">
    <source>
        <dbReference type="SMART" id="SM00382"/>
    </source>
</evidence>
<dbReference type="InterPro" id="IPR027417">
    <property type="entry name" value="P-loop_NTPase"/>
</dbReference>
<accession>A0AAD1MRC8</accession>
<reference evidence="2 3" key="1">
    <citation type="journal article" date="2019" name="Emerg. Microbes Infect.">
        <title>Comprehensive subspecies identification of 175 nontuberculous mycobacteria species based on 7547 genomic profiles.</title>
        <authorList>
            <person name="Matsumoto Y."/>
            <person name="Kinjo T."/>
            <person name="Motooka D."/>
            <person name="Nabeya D."/>
            <person name="Jung N."/>
            <person name="Uechi K."/>
            <person name="Horii T."/>
            <person name="Iida T."/>
            <person name="Fujita J."/>
            <person name="Nakamura S."/>
        </authorList>
    </citation>
    <scope>NUCLEOTIDE SEQUENCE [LARGE SCALE GENOMIC DNA]</scope>
    <source>
        <strain evidence="2 3">JCM 17423</strain>
    </source>
</reference>
<name>A0AAD1MRC8_9MYCO</name>
<protein>
    <submittedName>
        <fullName evidence="2">ATPase AAA</fullName>
    </submittedName>
</protein>
<evidence type="ECO:0000313" key="2">
    <source>
        <dbReference type="EMBL" id="BBY14685.1"/>
    </source>
</evidence>
<dbReference type="SMART" id="SM00382">
    <property type="entry name" value="AAA"/>
    <property type="match status" value="1"/>
</dbReference>
<dbReference type="EMBL" id="AP022586">
    <property type="protein sequence ID" value="BBY14685.1"/>
    <property type="molecule type" value="Genomic_DNA"/>
</dbReference>
<dbReference type="Gene3D" id="3.40.50.300">
    <property type="entry name" value="P-loop containing nucleotide triphosphate hydrolases"/>
    <property type="match status" value="1"/>
</dbReference>
<sequence length="702" mass="72802">MPVDWVVAPHQPALDSLEAGVRGRSGAVLIGPAGVGKTTLLRAAAERLGPGAWVTGTASNAVLPFGAFRHLIDIPAAGKTAAIVRAARERLRERMLFVDDAHLLDPLSATLLYQLALTGTAGLVVSVAAGVPVPAQVTALWEDDLLARVEVQPPGHDDARVASQVESFVADLSAPARQALEYLAVCDPLPVADLRALAGDEAVAAATDAGAVAVDGDLARAGHPLFVDGVRDRLGGPDLRRLRTDVVARLAAAGPAGVLDRLQVAAMALDSDHDVPSAALTAAAEEALRLGDLVLSERLARAALQESGELRARLALGYALGWQGRGRDAEEVLAGVDESALDEAELMAWALPCAANRFWMLSEPERATAFLRTVRNRAVSPAARTTIDALSSTFAMNAGTPGRAMEIAGGVLASPHADDTAVGWAAAAAALSCARMGRFIEVDALAERAAAANHPGLLRFTSGFGQTTALMLTGDLERAHELARRLTEFAELQQPGRAIGEVLIADVLIARGEVDGAVTLLRDAAATLAPTGYSWGPLAWMLLARALGEQGAAVEAAKALARAESRHGLKSMLFAPELALGRAWTMSARHDSHGAVAAARDAARTAERGGQLAVALRALHTAVRLGDSRAGDHMARLGVDCEFGRIALLHARAFTASDADGLDEAAAAFAGMGWQSAAADAVRQADAVRARKLPPQAPSSGP</sequence>
<dbReference type="Proteomes" id="UP000466607">
    <property type="component" value="Chromosome"/>
</dbReference>
<proteinExistence type="predicted"/>
<gene>
    <name evidence="2" type="ORF">MLIT_02770</name>
</gene>
<dbReference type="InterPro" id="IPR003593">
    <property type="entry name" value="AAA+_ATPase"/>
</dbReference>
<keyword evidence="3" id="KW-1185">Reference proteome</keyword>
<dbReference type="Gene3D" id="1.25.40.10">
    <property type="entry name" value="Tetratricopeptide repeat domain"/>
    <property type="match status" value="1"/>
</dbReference>
<dbReference type="InterPro" id="IPR011990">
    <property type="entry name" value="TPR-like_helical_dom_sf"/>
</dbReference>
<dbReference type="RefSeq" id="WP_134060752.1">
    <property type="nucleotide sequence ID" value="NZ_AP022586.1"/>
</dbReference>
<feature type="domain" description="AAA+ ATPase" evidence="1">
    <location>
        <begin position="23"/>
        <end position="231"/>
    </location>
</feature>
<evidence type="ECO:0000313" key="3">
    <source>
        <dbReference type="Proteomes" id="UP000466607"/>
    </source>
</evidence>
<dbReference type="SUPFAM" id="SSF52540">
    <property type="entry name" value="P-loop containing nucleoside triphosphate hydrolases"/>
    <property type="match status" value="1"/>
</dbReference>
<organism evidence="2 3">
    <name type="scientific">Mycolicibacterium litorale</name>
    <dbReference type="NCBI Taxonomy" id="758802"/>
    <lineage>
        <taxon>Bacteria</taxon>
        <taxon>Bacillati</taxon>
        <taxon>Actinomycetota</taxon>
        <taxon>Actinomycetes</taxon>
        <taxon>Mycobacteriales</taxon>
        <taxon>Mycobacteriaceae</taxon>
        <taxon>Mycolicibacterium</taxon>
    </lineage>
</organism>